<keyword evidence="2" id="KW-1185">Reference proteome</keyword>
<dbReference type="InterPro" id="IPR036614">
    <property type="entry name" value="RusA-like_sf"/>
</dbReference>
<accession>A0ABP5XIP7</accession>
<protein>
    <submittedName>
        <fullName evidence="1">Uncharacterized protein</fullName>
    </submittedName>
</protein>
<dbReference type="SUPFAM" id="SSF103084">
    <property type="entry name" value="Holliday junction resolvase RusA"/>
    <property type="match status" value="1"/>
</dbReference>
<organism evidence="1 2">
    <name type="scientific">Streptomyces macrosporus</name>
    <dbReference type="NCBI Taxonomy" id="44032"/>
    <lineage>
        <taxon>Bacteria</taxon>
        <taxon>Bacillati</taxon>
        <taxon>Actinomycetota</taxon>
        <taxon>Actinomycetes</taxon>
        <taxon>Kitasatosporales</taxon>
        <taxon>Streptomycetaceae</taxon>
        <taxon>Streptomyces</taxon>
    </lineage>
</organism>
<sequence length="99" mass="10657">MRAALATANPAPVMQRAYILGILHPGSRRRIDPANFYPSFKAAVDGLVDAGVLEDDDHTRVVGPDMRLGPIAKGGRLTLVVQEITPEQHAAFQWQGAAL</sequence>
<proteinExistence type="predicted"/>
<gene>
    <name evidence="1" type="ORF">GCM10010405_46540</name>
</gene>
<evidence type="ECO:0000313" key="2">
    <source>
        <dbReference type="Proteomes" id="UP001501638"/>
    </source>
</evidence>
<evidence type="ECO:0000313" key="1">
    <source>
        <dbReference type="EMBL" id="GAA2457182.1"/>
    </source>
</evidence>
<name>A0ABP5XIP7_9ACTN</name>
<dbReference type="EMBL" id="BAAASZ010000031">
    <property type="protein sequence ID" value="GAA2457182.1"/>
    <property type="molecule type" value="Genomic_DNA"/>
</dbReference>
<dbReference type="Proteomes" id="UP001501638">
    <property type="component" value="Unassembled WGS sequence"/>
</dbReference>
<reference evidence="2" key="1">
    <citation type="journal article" date="2019" name="Int. J. Syst. Evol. Microbiol.">
        <title>The Global Catalogue of Microorganisms (GCM) 10K type strain sequencing project: providing services to taxonomists for standard genome sequencing and annotation.</title>
        <authorList>
            <consortium name="The Broad Institute Genomics Platform"/>
            <consortium name="The Broad Institute Genome Sequencing Center for Infectious Disease"/>
            <person name="Wu L."/>
            <person name="Ma J."/>
        </authorList>
    </citation>
    <scope>NUCLEOTIDE SEQUENCE [LARGE SCALE GENOMIC DNA]</scope>
    <source>
        <strain evidence="2">JCM 6305</strain>
    </source>
</reference>
<comment type="caution">
    <text evidence="1">The sequence shown here is derived from an EMBL/GenBank/DDBJ whole genome shotgun (WGS) entry which is preliminary data.</text>
</comment>
<dbReference type="Gene3D" id="3.30.1330.70">
    <property type="entry name" value="Holliday junction resolvase RusA"/>
    <property type="match status" value="1"/>
</dbReference>